<protein>
    <recommendedName>
        <fullName evidence="1">Serine/threonine specific protein phosphatases domain-containing protein</fullName>
    </recommendedName>
</protein>
<evidence type="ECO:0000313" key="3">
    <source>
        <dbReference type="Proteomes" id="UP000315295"/>
    </source>
</evidence>
<feature type="domain" description="Serine/threonine specific protein phosphatases" evidence="1">
    <location>
        <begin position="1"/>
        <end position="112"/>
    </location>
</feature>
<dbReference type="PRINTS" id="PR00114">
    <property type="entry name" value="STPHPHTASE"/>
</dbReference>
<evidence type="ECO:0000259" key="1">
    <source>
        <dbReference type="SMART" id="SM00156"/>
    </source>
</evidence>
<dbReference type="GO" id="GO:0005737">
    <property type="term" value="C:cytoplasm"/>
    <property type="evidence" value="ECO:0007669"/>
    <property type="project" value="TreeGrafter"/>
</dbReference>
<dbReference type="InterPro" id="IPR006186">
    <property type="entry name" value="Ser/Thr-sp_prot-phosphatase"/>
</dbReference>
<dbReference type="InterPro" id="IPR050341">
    <property type="entry name" value="PP1_catalytic_subunit"/>
</dbReference>
<dbReference type="SMART" id="SM00156">
    <property type="entry name" value="PP2Ac"/>
    <property type="match status" value="1"/>
</dbReference>
<dbReference type="PANTHER" id="PTHR11668">
    <property type="entry name" value="SERINE/THREONINE PROTEIN PHOSPHATASE"/>
    <property type="match status" value="1"/>
</dbReference>
<accession>A0A540NF38</accession>
<comment type="caution">
    <text evidence="2">The sequence shown here is derived from an EMBL/GenBank/DDBJ whole genome shotgun (WGS) entry which is preliminary data.</text>
</comment>
<dbReference type="PANTHER" id="PTHR11668:SF426">
    <property type="entry name" value="SERINE_THREONINE-PROTEIN PHOSPHATASE"/>
    <property type="match status" value="1"/>
</dbReference>
<dbReference type="STRING" id="106549.A0A540NF38"/>
<keyword evidence="3" id="KW-1185">Reference proteome</keyword>
<dbReference type="InterPro" id="IPR029052">
    <property type="entry name" value="Metallo-depent_PP-like"/>
</dbReference>
<organism evidence="2 3">
    <name type="scientific">Malus baccata</name>
    <name type="common">Siberian crab apple</name>
    <name type="synonym">Pyrus baccata</name>
    <dbReference type="NCBI Taxonomy" id="106549"/>
    <lineage>
        <taxon>Eukaryota</taxon>
        <taxon>Viridiplantae</taxon>
        <taxon>Streptophyta</taxon>
        <taxon>Embryophyta</taxon>
        <taxon>Tracheophyta</taxon>
        <taxon>Spermatophyta</taxon>
        <taxon>Magnoliopsida</taxon>
        <taxon>eudicotyledons</taxon>
        <taxon>Gunneridae</taxon>
        <taxon>Pentapetalae</taxon>
        <taxon>rosids</taxon>
        <taxon>fabids</taxon>
        <taxon>Rosales</taxon>
        <taxon>Rosaceae</taxon>
        <taxon>Amygdaloideae</taxon>
        <taxon>Maleae</taxon>
        <taxon>Malus</taxon>
    </lineage>
</organism>
<dbReference type="EMBL" id="VIEB01000055">
    <property type="protein sequence ID" value="TQE09616.1"/>
    <property type="molecule type" value="Genomic_DNA"/>
</dbReference>
<dbReference type="AlphaFoldDB" id="A0A540NF38"/>
<dbReference type="GO" id="GO:0004722">
    <property type="term" value="F:protein serine/threonine phosphatase activity"/>
    <property type="evidence" value="ECO:0007669"/>
    <property type="project" value="TreeGrafter"/>
</dbReference>
<dbReference type="Pfam" id="PF00149">
    <property type="entry name" value="Metallophos"/>
    <property type="match status" value="1"/>
</dbReference>
<proteinExistence type="predicted"/>
<reference evidence="2 3" key="1">
    <citation type="journal article" date="2019" name="G3 (Bethesda)">
        <title>Sequencing of a Wild Apple (Malus baccata) Genome Unravels the Differences Between Cultivated and Wild Apple Species Regarding Disease Resistance and Cold Tolerance.</title>
        <authorList>
            <person name="Chen X."/>
        </authorList>
    </citation>
    <scope>NUCLEOTIDE SEQUENCE [LARGE SCALE GENOMIC DNA]</scope>
    <source>
        <strain evidence="3">cv. Shandingzi</strain>
        <tissue evidence="2">Leaves</tissue>
    </source>
</reference>
<name>A0A540NF38_MALBA</name>
<dbReference type="SUPFAM" id="SSF56300">
    <property type="entry name" value="Metallo-dependent phosphatases"/>
    <property type="match status" value="1"/>
</dbReference>
<dbReference type="Proteomes" id="UP000315295">
    <property type="component" value="Unassembled WGS sequence"/>
</dbReference>
<dbReference type="InterPro" id="IPR004843">
    <property type="entry name" value="Calcineurin-like_PHP"/>
</dbReference>
<evidence type="ECO:0000313" key="2">
    <source>
        <dbReference type="EMBL" id="TQE09616.1"/>
    </source>
</evidence>
<sequence length="115" mass="12931">MHGGLSPELNNLNQINTLKRPTDVPDSGLLCDLLRSDPSKDIEGWGPNDRVIGEFPLPSVLVVKDGYEFFADKKLVTIFSALNYCGEFDNDGAMMNFDESLKRFFQKFKPCKKPS</sequence>
<dbReference type="Gene3D" id="3.60.21.10">
    <property type="match status" value="1"/>
</dbReference>
<dbReference type="GO" id="GO:0005634">
    <property type="term" value="C:nucleus"/>
    <property type="evidence" value="ECO:0007669"/>
    <property type="project" value="TreeGrafter"/>
</dbReference>
<gene>
    <name evidence="2" type="ORF">C1H46_004835</name>
</gene>